<dbReference type="InterPro" id="IPR018152">
    <property type="entry name" value="SOD_Cu/Zn_BS"/>
</dbReference>
<comment type="catalytic activity">
    <reaction evidence="8">
        <text>2 superoxide + 2 H(+) = H2O2 + O2</text>
        <dbReference type="Rhea" id="RHEA:20696"/>
        <dbReference type="ChEBI" id="CHEBI:15378"/>
        <dbReference type="ChEBI" id="CHEBI:15379"/>
        <dbReference type="ChEBI" id="CHEBI:16240"/>
        <dbReference type="ChEBI" id="CHEBI:18421"/>
        <dbReference type="EC" id="1.15.1.1"/>
    </reaction>
</comment>
<dbReference type="GO" id="GO:0005507">
    <property type="term" value="F:copper ion binding"/>
    <property type="evidence" value="ECO:0007669"/>
    <property type="project" value="InterPro"/>
</dbReference>
<comment type="function">
    <text evidence="3">Destroys radicals which are normally produced within the cells and which are toxic to biological systems.</text>
</comment>
<comment type="cofactor">
    <cofactor evidence="2">
        <name>Zn(2+)</name>
        <dbReference type="ChEBI" id="CHEBI:29105"/>
    </cofactor>
</comment>
<name>A0A1D1YDR6_9ARAE</name>
<evidence type="ECO:0000313" key="10">
    <source>
        <dbReference type="EMBL" id="JAT52767.1"/>
    </source>
</evidence>
<feature type="non-terminal residue" evidence="10">
    <location>
        <position position="1"/>
    </location>
</feature>
<feature type="domain" description="Superoxide dismutase copper/zinc binding" evidence="9">
    <location>
        <begin position="115"/>
        <end position="166"/>
    </location>
</feature>
<protein>
    <recommendedName>
        <fullName evidence="5">superoxide dismutase</fullName>
        <ecNumber evidence="5">1.15.1.1</ecNumber>
    </recommendedName>
</protein>
<keyword evidence="6" id="KW-0049">Antioxidant</keyword>
<reference evidence="10" key="1">
    <citation type="submission" date="2015-07" db="EMBL/GenBank/DDBJ databases">
        <title>Transcriptome Assembly of Anthurium amnicola.</title>
        <authorList>
            <person name="Suzuki J."/>
        </authorList>
    </citation>
    <scope>NUCLEOTIDE SEQUENCE</scope>
</reference>
<evidence type="ECO:0000256" key="8">
    <source>
        <dbReference type="ARBA" id="ARBA00049204"/>
    </source>
</evidence>
<evidence type="ECO:0000256" key="5">
    <source>
        <dbReference type="ARBA" id="ARBA00012682"/>
    </source>
</evidence>
<comment type="similarity">
    <text evidence="4">Belongs to the Cu-Zn superoxide dismutase family.</text>
</comment>
<feature type="non-terminal residue" evidence="10">
    <location>
        <position position="166"/>
    </location>
</feature>
<dbReference type="GO" id="GO:0004784">
    <property type="term" value="F:superoxide dismutase activity"/>
    <property type="evidence" value="ECO:0007669"/>
    <property type="project" value="UniProtKB-EC"/>
</dbReference>
<evidence type="ECO:0000256" key="4">
    <source>
        <dbReference type="ARBA" id="ARBA00010457"/>
    </source>
</evidence>
<evidence type="ECO:0000256" key="6">
    <source>
        <dbReference type="ARBA" id="ARBA00022862"/>
    </source>
</evidence>
<dbReference type="EMBL" id="GDJX01015169">
    <property type="protein sequence ID" value="JAT52767.1"/>
    <property type="molecule type" value="Transcribed_RNA"/>
</dbReference>
<keyword evidence="7" id="KW-0186">Copper</keyword>
<evidence type="ECO:0000256" key="1">
    <source>
        <dbReference type="ARBA" id="ARBA00001935"/>
    </source>
</evidence>
<dbReference type="SUPFAM" id="SSF49329">
    <property type="entry name" value="Cu,Zn superoxide dismutase-like"/>
    <property type="match status" value="1"/>
</dbReference>
<evidence type="ECO:0000256" key="2">
    <source>
        <dbReference type="ARBA" id="ARBA00001947"/>
    </source>
</evidence>
<dbReference type="InterPro" id="IPR036423">
    <property type="entry name" value="SOD-like_Cu/Zn_dom_sf"/>
</dbReference>
<dbReference type="PANTHER" id="PTHR10003">
    <property type="entry name" value="SUPEROXIDE DISMUTASE CU-ZN -RELATED"/>
    <property type="match status" value="1"/>
</dbReference>
<dbReference type="InterPro" id="IPR001424">
    <property type="entry name" value="SOD_Cu_Zn_dom"/>
</dbReference>
<dbReference type="AlphaFoldDB" id="A0A1D1YDR6"/>
<dbReference type="Pfam" id="PF00080">
    <property type="entry name" value="Sod_Cu"/>
    <property type="match status" value="1"/>
</dbReference>
<proteinExistence type="inferred from homology"/>
<dbReference type="PROSITE" id="PS00087">
    <property type="entry name" value="SOD_CU_ZN_1"/>
    <property type="match status" value="1"/>
</dbReference>
<dbReference type="InterPro" id="IPR024134">
    <property type="entry name" value="SOD_Cu/Zn_/chaperone"/>
</dbReference>
<dbReference type="Gene3D" id="2.60.40.200">
    <property type="entry name" value="Superoxide dismutase, copper/zinc binding domain"/>
    <property type="match status" value="1"/>
</dbReference>
<evidence type="ECO:0000259" key="9">
    <source>
        <dbReference type="Pfam" id="PF00080"/>
    </source>
</evidence>
<comment type="cofactor">
    <cofactor evidence="1">
        <name>Cu cation</name>
        <dbReference type="ChEBI" id="CHEBI:23378"/>
    </cofactor>
</comment>
<sequence>LPSIAHLIPPTRITAVFARQLFPFGPLLGMQAILAAMAAHSVLATALYSHHHYHAPPPSPSSSFSPARPFRTTLVGQPLAISSSSAAMAATAPKPLTVSAGAKKAVAVLKGNSRVEGVVTLVQEDDGLTTVNVRVTGLTPGPHGFHLHEYGDTTNGCISTGAHFNP</sequence>
<evidence type="ECO:0000256" key="3">
    <source>
        <dbReference type="ARBA" id="ARBA00003917"/>
    </source>
</evidence>
<accession>A0A1D1YDR6</accession>
<evidence type="ECO:0000256" key="7">
    <source>
        <dbReference type="ARBA" id="ARBA00023008"/>
    </source>
</evidence>
<dbReference type="EC" id="1.15.1.1" evidence="5"/>
<gene>
    <name evidence="10" type="primary">SODCP_2</name>
    <name evidence="10" type="ORF">g.133903</name>
</gene>
<organism evidence="10">
    <name type="scientific">Anthurium amnicola</name>
    <dbReference type="NCBI Taxonomy" id="1678845"/>
    <lineage>
        <taxon>Eukaryota</taxon>
        <taxon>Viridiplantae</taxon>
        <taxon>Streptophyta</taxon>
        <taxon>Embryophyta</taxon>
        <taxon>Tracheophyta</taxon>
        <taxon>Spermatophyta</taxon>
        <taxon>Magnoliopsida</taxon>
        <taxon>Liliopsida</taxon>
        <taxon>Araceae</taxon>
        <taxon>Pothoideae</taxon>
        <taxon>Potheae</taxon>
        <taxon>Anthurium</taxon>
    </lineage>
</organism>